<evidence type="ECO:0000313" key="2">
    <source>
        <dbReference type="Proteomes" id="UP001589575"/>
    </source>
</evidence>
<reference evidence="1 2" key="1">
    <citation type="submission" date="2024-09" db="EMBL/GenBank/DDBJ databases">
        <authorList>
            <person name="Sun Q."/>
            <person name="Mori K."/>
        </authorList>
    </citation>
    <scope>NUCLEOTIDE SEQUENCE [LARGE SCALE GENOMIC DNA]</scope>
    <source>
        <strain evidence="1 2">CCM 7609</strain>
    </source>
</reference>
<comment type="caution">
    <text evidence="1">The sequence shown here is derived from an EMBL/GenBank/DDBJ whole genome shotgun (WGS) entry which is preliminary data.</text>
</comment>
<protein>
    <submittedName>
        <fullName evidence="1">Uncharacterized protein</fullName>
    </submittedName>
</protein>
<gene>
    <name evidence="1" type="ORF">ACFFX0_07085</name>
</gene>
<proteinExistence type="predicted"/>
<keyword evidence="2" id="KW-1185">Reference proteome</keyword>
<organism evidence="1 2">
    <name type="scientific">Citricoccus parietis</name>
    <dbReference type="NCBI Taxonomy" id="592307"/>
    <lineage>
        <taxon>Bacteria</taxon>
        <taxon>Bacillati</taxon>
        <taxon>Actinomycetota</taxon>
        <taxon>Actinomycetes</taxon>
        <taxon>Micrococcales</taxon>
        <taxon>Micrococcaceae</taxon>
        <taxon>Citricoccus</taxon>
    </lineage>
</organism>
<accession>A0ABV5FWA8</accession>
<dbReference type="Proteomes" id="UP001589575">
    <property type="component" value="Unassembled WGS sequence"/>
</dbReference>
<dbReference type="EMBL" id="JBHMFI010000001">
    <property type="protein sequence ID" value="MFB9070967.1"/>
    <property type="molecule type" value="Genomic_DNA"/>
</dbReference>
<sequence>MAKVVEDVSGEWGCWNGEGGRPWRGRTRRRLRGSRGRGGRIPGCWPGSCWCCCRWPASWHWCSHWTDQRAIGPPGRTWFRATWSRPTS</sequence>
<evidence type="ECO:0000313" key="1">
    <source>
        <dbReference type="EMBL" id="MFB9070967.1"/>
    </source>
</evidence>
<name>A0ABV5FWA8_9MICC</name>